<sequence length="304" mass="33973">MILRCNFTRSLPLLHSHVSSCLLKRMSVENKSSHLDLTAKDKDKTPVISPASVDKVWSLSPTVKSLKLYVNHYKNMSFKAGQWLDLMIPNISRIGGYSMVSSPVRFEKDGILQLAVKFSDHAPTYWVHKQCAVGNTVSISFGGEVFYDPKPEDSSQDLLLIGGGIGVNPLCSIMNRVADFNLAKQSTENSSGYQPGNTLLLYSSSTASELLFKDDLDLLQKKHDNIHCRYFVTQEESKTDDIAAHRMTTADIEEAFNLIDKKNCQVYICGPVGFIDDMEKILINLEVDSDHIQIESCQCSRSIL</sequence>
<protein>
    <submittedName>
        <fullName evidence="4">NAD-binding domain-containing 1</fullName>
    </submittedName>
</protein>
<keyword evidence="2" id="KW-0520">NAD</keyword>
<dbReference type="EMBL" id="OX597821">
    <property type="protein sequence ID" value="CAI9726709.1"/>
    <property type="molecule type" value="Genomic_DNA"/>
</dbReference>
<reference evidence="4" key="1">
    <citation type="submission" date="2023-08" db="EMBL/GenBank/DDBJ databases">
        <authorList>
            <person name="Alioto T."/>
            <person name="Alioto T."/>
            <person name="Gomez Garrido J."/>
        </authorList>
    </citation>
    <scope>NUCLEOTIDE SEQUENCE</scope>
</reference>
<proteinExistence type="predicted"/>
<dbReference type="Pfam" id="PF00175">
    <property type="entry name" value="NAD_binding_1"/>
    <property type="match status" value="1"/>
</dbReference>
<gene>
    <name evidence="4" type="ORF">OCTVUL_1B001283</name>
</gene>
<dbReference type="AlphaFoldDB" id="A0AA36F717"/>
<dbReference type="SUPFAM" id="SSF52343">
    <property type="entry name" value="Ferredoxin reductase-like, C-terminal NADP-linked domain"/>
    <property type="match status" value="1"/>
</dbReference>
<dbReference type="PANTHER" id="PTHR46505">
    <property type="entry name" value="OXIDOREDUCTASE NAD-BINDING DOMAIN-CONTAINING PROTEIN 1"/>
    <property type="match status" value="1"/>
</dbReference>
<dbReference type="SUPFAM" id="SSF63380">
    <property type="entry name" value="Riboflavin synthase domain-like"/>
    <property type="match status" value="1"/>
</dbReference>
<dbReference type="Gene3D" id="3.40.50.80">
    <property type="entry name" value="Nucleotide-binding domain of ferredoxin-NADP reductase (FNR) module"/>
    <property type="match status" value="1"/>
</dbReference>
<dbReference type="Proteomes" id="UP001162480">
    <property type="component" value="Chromosome 8"/>
</dbReference>
<name>A0AA36F717_OCTVU</name>
<dbReference type="InterPro" id="IPR001433">
    <property type="entry name" value="OxRdtase_FAD/NAD-bd"/>
</dbReference>
<organism evidence="4 5">
    <name type="scientific">Octopus vulgaris</name>
    <name type="common">Common octopus</name>
    <dbReference type="NCBI Taxonomy" id="6645"/>
    <lineage>
        <taxon>Eukaryota</taxon>
        <taxon>Metazoa</taxon>
        <taxon>Spiralia</taxon>
        <taxon>Lophotrochozoa</taxon>
        <taxon>Mollusca</taxon>
        <taxon>Cephalopoda</taxon>
        <taxon>Coleoidea</taxon>
        <taxon>Octopodiformes</taxon>
        <taxon>Octopoda</taxon>
        <taxon>Incirrata</taxon>
        <taxon>Octopodidae</taxon>
        <taxon>Octopus</taxon>
    </lineage>
</organism>
<dbReference type="CDD" id="cd00322">
    <property type="entry name" value="FNR_like"/>
    <property type="match status" value="1"/>
</dbReference>
<evidence type="ECO:0000256" key="2">
    <source>
        <dbReference type="ARBA" id="ARBA00023027"/>
    </source>
</evidence>
<dbReference type="GO" id="GO:0016491">
    <property type="term" value="F:oxidoreductase activity"/>
    <property type="evidence" value="ECO:0007669"/>
    <property type="project" value="UniProtKB-KW"/>
</dbReference>
<evidence type="ECO:0000313" key="4">
    <source>
        <dbReference type="EMBL" id="CAI9726709.1"/>
    </source>
</evidence>
<dbReference type="GO" id="GO:0005739">
    <property type="term" value="C:mitochondrion"/>
    <property type="evidence" value="ECO:0007669"/>
    <property type="project" value="TreeGrafter"/>
</dbReference>
<accession>A0AA36F717</accession>
<dbReference type="InterPro" id="IPR052128">
    <property type="entry name" value="Oxidoreductase_NAD-binding"/>
</dbReference>
<dbReference type="PANTHER" id="PTHR46505:SF1">
    <property type="entry name" value="OXIDOREDUCTASE NAD-BINDING DOMAIN-CONTAINING PROTEIN 1"/>
    <property type="match status" value="1"/>
</dbReference>
<dbReference type="Gene3D" id="2.40.30.10">
    <property type="entry name" value="Translation factors"/>
    <property type="match status" value="1"/>
</dbReference>
<evidence type="ECO:0000259" key="3">
    <source>
        <dbReference type="Pfam" id="PF00175"/>
    </source>
</evidence>
<evidence type="ECO:0000313" key="5">
    <source>
        <dbReference type="Proteomes" id="UP001162480"/>
    </source>
</evidence>
<dbReference type="InterPro" id="IPR039261">
    <property type="entry name" value="FNR_nucleotide-bd"/>
</dbReference>
<keyword evidence="5" id="KW-1185">Reference proteome</keyword>
<dbReference type="InterPro" id="IPR017938">
    <property type="entry name" value="Riboflavin_synthase-like_b-brl"/>
</dbReference>
<feature type="domain" description="Oxidoreductase FAD/NAD(P)-binding" evidence="3">
    <location>
        <begin position="160"/>
        <end position="279"/>
    </location>
</feature>
<evidence type="ECO:0000256" key="1">
    <source>
        <dbReference type="ARBA" id="ARBA00023002"/>
    </source>
</evidence>
<keyword evidence="1" id="KW-0560">Oxidoreductase</keyword>